<protein>
    <submittedName>
        <fullName evidence="2">Uncharacterized protein</fullName>
    </submittedName>
</protein>
<feature type="compositionally biased region" description="Low complexity" evidence="1">
    <location>
        <begin position="33"/>
        <end position="45"/>
    </location>
</feature>
<dbReference type="EMBL" id="AWWI01000092">
    <property type="protein sequence ID" value="PIL19675.1"/>
    <property type="molecule type" value="Genomic_DNA"/>
</dbReference>
<sequence>MIRWIISNTPFTLIEMAFSKHISAALAPEPKMPSSRLSATSAPSSIPRSAGISSMLQDMHQIKSKTL</sequence>
<evidence type="ECO:0000313" key="3">
    <source>
        <dbReference type="Proteomes" id="UP000231259"/>
    </source>
</evidence>
<name>A0A2G8RDM1_9RHOB</name>
<reference evidence="2 3" key="1">
    <citation type="submission" date="2013-09" db="EMBL/GenBank/DDBJ databases">
        <title>Genome sequencing of Phaeobacter antarcticus sp. nov. SM1211.</title>
        <authorList>
            <person name="Zhang X.-Y."/>
            <person name="Liu C."/>
            <person name="Chen X.-L."/>
            <person name="Xie B.-B."/>
            <person name="Qin Q.-L."/>
            <person name="Rong J.-C."/>
            <person name="Zhang Y.-Z."/>
        </authorList>
    </citation>
    <scope>NUCLEOTIDE SEQUENCE [LARGE SCALE GENOMIC DNA]</scope>
    <source>
        <strain evidence="2 3">SM1211</strain>
    </source>
</reference>
<evidence type="ECO:0000256" key="1">
    <source>
        <dbReference type="SAM" id="MobiDB-lite"/>
    </source>
</evidence>
<organism evidence="2 3">
    <name type="scientific">Puniceibacterium antarcticum</name>
    <dbReference type="NCBI Taxonomy" id="1206336"/>
    <lineage>
        <taxon>Bacteria</taxon>
        <taxon>Pseudomonadati</taxon>
        <taxon>Pseudomonadota</taxon>
        <taxon>Alphaproteobacteria</taxon>
        <taxon>Rhodobacterales</taxon>
        <taxon>Paracoccaceae</taxon>
        <taxon>Puniceibacterium</taxon>
    </lineage>
</organism>
<accession>A0A2G8RDM1</accession>
<feature type="region of interest" description="Disordered" evidence="1">
    <location>
        <begin position="30"/>
        <end position="50"/>
    </location>
</feature>
<proteinExistence type="predicted"/>
<dbReference type="AlphaFoldDB" id="A0A2G8RDM1"/>
<comment type="caution">
    <text evidence="2">The sequence shown here is derived from an EMBL/GenBank/DDBJ whole genome shotgun (WGS) entry which is preliminary data.</text>
</comment>
<keyword evidence="3" id="KW-1185">Reference proteome</keyword>
<evidence type="ECO:0000313" key="2">
    <source>
        <dbReference type="EMBL" id="PIL19675.1"/>
    </source>
</evidence>
<gene>
    <name evidence="2" type="ORF">P775_13350</name>
</gene>
<dbReference type="Proteomes" id="UP000231259">
    <property type="component" value="Unassembled WGS sequence"/>
</dbReference>